<sequence length="169" mass="19481">MSKFHHYQSILEWTGNTGMGTRGYLAYKRDFDIIIEGKSTIHGSADHHFRGTKHRHNPEELFLSSISSCHMLWYLHLCAEAGISVVNYEDHSEGIMLEERNGSGHFSEVTLYPVVTVEDESMKNKAMELHEEARKHCFIANSCNFKIRHKPVVRIQKKVTQDGIYPPHN</sequence>
<dbReference type="InterPro" id="IPR052707">
    <property type="entry name" value="OsmC_Ohr_Peroxiredoxin"/>
</dbReference>
<protein>
    <submittedName>
        <fullName evidence="1">OsmC family protein</fullName>
    </submittedName>
</protein>
<keyword evidence="2" id="KW-1185">Reference proteome</keyword>
<dbReference type="RefSeq" id="WP_290246727.1">
    <property type="nucleotide sequence ID" value="NZ_JAUFQT010000001.1"/>
</dbReference>
<dbReference type="InterPro" id="IPR015946">
    <property type="entry name" value="KH_dom-like_a/b"/>
</dbReference>
<evidence type="ECO:0000313" key="1">
    <source>
        <dbReference type="EMBL" id="MFB9210472.1"/>
    </source>
</evidence>
<dbReference type="PANTHER" id="PTHR42830:SF2">
    <property type="entry name" value="OSMC_OHR FAMILY PROTEIN"/>
    <property type="match status" value="1"/>
</dbReference>
<gene>
    <name evidence="1" type="ORF">ACFFUR_01520</name>
</gene>
<name>A0ABV5J1T8_9BACT</name>
<dbReference type="InterPro" id="IPR003718">
    <property type="entry name" value="OsmC/Ohr_fam"/>
</dbReference>
<organism evidence="1 2">
    <name type="scientific">Echinicola jeungdonensis</name>
    <dbReference type="NCBI Taxonomy" id="709343"/>
    <lineage>
        <taxon>Bacteria</taxon>
        <taxon>Pseudomonadati</taxon>
        <taxon>Bacteroidota</taxon>
        <taxon>Cytophagia</taxon>
        <taxon>Cytophagales</taxon>
        <taxon>Cyclobacteriaceae</taxon>
        <taxon>Echinicola</taxon>
    </lineage>
</organism>
<proteinExistence type="predicted"/>
<dbReference type="EMBL" id="JBHMEW010000008">
    <property type="protein sequence ID" value="MFB9210472.1"/>
    <property type="molecule type" value="Genomic_DNA"/>
</dbReference>
<comment type="caution">
    <text evidence="1">The sequence shown here is derived from an EMBL/GenBank/DDBJ whole genome shotgun (WGS) entry which is preliminary data.</text>
</comment>
<evidence type="ECO:0000313" key="2">
    <source>
        <dbReference type="Proteomes" id="UP001589654"/>
    </source>
</evidence>
<dbReference type="InterPro" id="IPR036102">
    <property type="entry name" value="OsmC/Ohrsf"/>
</dbReference>
<dbReference type="Pfam" id="PF02566">
    <property type="entry name" value="OsmC"/>
    <property type="match status" value="1"/>
</dbReference>
<dbReference type="Proteomes" id="UP001589654">
    <property type="component" value="Unassembled WGS sequence"/>
</dbReference>
<dbReference type="Gene3D" id="3.30.300.20">
    <property type="match status" value="1"/>
</dbReference>
<reference evidence="1 2" key="1">
    <citation type="submission" date="2024-09" db="EMBL/GenBank/DDBJ databases">
        <authorList>
            <person name="Sun Q."/>
            <person name="Mori K."/>
        </authorList>
    </citation>
    <scope>NUCLEOTIDE SEQUENCE [LARGE SCALE GENOMIC DNA]</scope>
    <source>
        <strain evidence="1 2">CECT 7682</strain>
    </source>
</reference>
<dbReference type="SUPFAM" id="SSF82784">
    <property type="entry name" value="OsmC-like"/>
    <property type="match status" value="1"/>
</dbReference>
<accession>A0ABV5J1T8</accession>
<dbReference type="PANTHER" id="PTHR42830">
    <property type="entry name" value="OSMOTICALLY INDUCIBLE FAMILY PROTEIN"/>
    <property type="match status" value="1"/>
</dbReference>